<keyword evidence="1" id="KW-0472">Membrane</keyword>
<dbReference type="AlphaFoldDB" id="A0AAX3W545"/>
<evidence type="ECO:0000256" key="1">
    <source>
        <dbReference type="SAM" id="Phobius"/>
    </source>
</evidence>
<dbReference type="EMBL" id="CP118848">
    <property type="protein sequence ID" value="WHI60097.1"/>
    <property type="molecule type" value="Genomic_DNA"/>
</dbReference>
<evidence type="ECO:0000313" key="2">
    <source>
        <dbReference type="EMBL" id="WHI60097.1"/>
    </source>
</evidence>
<dbReference type="RefSeq" id="WP_282862315.1">
    <property type="nucleotide sequence ID" value="NZ_CP118848.1"/>
</dbReference>
<keyword evidence="1" id="KW-1133">Transmembrane helix</keyword>
<sequence>MTISIYLLLITAGCFIMTWVIRVAPFVLLSRFELPAGIIKWLQFVPVCLFTALIVEGMLNQEGSTGYQLNLESVFVAVPTVVIAFVTRSLTISVLAGMLIMAIVRFAF</sequence>
<organism evidence="2 3">
    <name type="scientific">Mammaliicoccus lentus</name>
    <name type="common">Staphylococcus lentus</name>
    <dbReference type="NCBI Taxonomy" id="42858"/>
    <lineage>
        <taxon>Bacteria</taxon>
        <taxon>Bacillati</taxon>
        <taxon>Bacillota</taxon>
        <taxon>Bacilli</taxon>
        <taxon>Bacillales</taxon>
        <taxon>Staphylococcaceae</taxon>
        <taxon>Mammaliicoccus</taxon>
    </lineage>
</organism>
<dbReference type="Proteomes" id="UP001223261">
    <property type="component" value="Chromosome"/>
</dbReference>
<dbReference type="Pfam" id="PF05437">
    <property type="entry name" value="AzlD"/>
    <property type="match status" value="1"/>
</dbReference>
<proteinExistence type="predicted"/>
<reference evidence="2" key="1">
    <citation type="journal article" date="2023" name="Antibiotics">
        <title>Prevalence and Molecular Characterization of Methicillin-Resistant Staphylococci (MRS) and Mammaliicocci (MRM) in Dromedary Camels from Algeria: First Detection of SCCmec-mecC Hybrid in Methicillin-Resistant Mammaliicoccus lentus.</title>
        <authorList>
            <person name="Belhout C."/>
            <person name="Boyen F."/>
            <person name="Vereecke N."/>
            <person name="Theuns S."/>
            <person name="Taibi N."/>
            <person name="Stegger M."/>
            <person name="de la Fe-Rodriguez P.Y."/>
            <person name="Bouayad L."/>
            <person name="Elgroud R."/>
            <person name="Butaye P."/>
        </authorList>
    </citation>
    <scope>NUCLEOTIDE SEQUENCE</scope>
    <source>
        <strain evidence="2">7048</strain>
    </source>
</reference>
<evidence type="ECO:0000313" key="3">
    <source>
        <dbReference type="Proteomes" id="UP001223261"/>
    </source>
</evidence>
<accession>A0AAX3W545</accession>
<feature type="transmembrane region" description="Helical" evidence="1">
    <location>
        <begin position="41"/>
        <end position="59"/>
    </location>
</feature>
<name>A0AAX3W545_MAMLE</name>
<keyword evidence="1" id="KW-0812">Transmembrane</keyword>
<feature type="transmembrane region" description="Helical" evidence="1">
    <location>
        <begin position="79"/>
        <end position="104"/>
    </location>
</feature>
<feature type="transmembrane region" description="Helical" evidence="1">
    <location>
        <begin position="6"/>
        <end position="29"/>
    </location>
</feature>
<gene>
    <name evidence="2" type="ORF">PYH69_00120</name>
</gene>
<protein>
    <submittedName>
        <fullName evidence="2">AzlD domain-containing protein</fullName>
    </submittedName>
</protein>
<dbReference type="InterPro" id="IPR008407">
    <property type="entry name" value="Brnchd-chn_aa_trnsp_AzlD"/>
</dbReference>